<evidence type="ECO:0000313" key="3">
    <source>
        <dbReference type="EMBL" id="SNZ09671.1"/>
    </source>
</evidence>
<dbReference type="OrthoDB" id="9794210at2"/>
<dbReference type="PROSITE" id="PS01148">
    <property type="entry name" value="UPF0033"/>
    <property type="match status" value="1"/>
</dbReference>
<keyword evidence="4" id="KW-1185">Reference proteome</keyword>
<reference evidence="4" key="1">
    <citation type="submission" date="2017-09" db="EMBL/GenBank/DDBJ databases">
        <authorList>
            <person name="Varghese N."/>
            <person name="Submissions S."/>
        </authorList>
    </citation>
    <scope>NUCLEOTIDE SEQUENCE [LARGE SCALE GENOMIC DNA]</scope>
    <source>
        <strain evidence="4">DSM 15103</strain>
    </source>
</reference>
<proteinExistence type="inferred from homology"/>
<dbReference type="InterPro" id="IPR001455">
    <property type="entry name" value="TusA-like"/>
</dbReference>
<dbReference type="Gene3D" id="3.30.110.40">
    <property type="entry name" value="TusA-like domain"/>
    <property type="match status" value="1"/>
</dbReference>
<dbReference type="InterPro" id="IPR036868">
    <property type="entry name" value="TusA-like_sf"/>
</dbReference>
<evidence type="ECO:0000259" key="2">
    <source>
        <dbReference type="PROSITE" id="PS01148"/>
    </source>
</evidence>
<keyword evidence="3" id="KW-0808">Transferase</keyword>
<organism evidence="3 4">
    <name type="scientific">Persephonella hydrogeniphila</name>
    <dbReference type="NCBI Taxonomy" id="198703"/>
    <lineage>
        <taxon>Bacteria</taxon>
        <taxon>Pseudomonadati</taxon>
        <taxon>Aquificota</taxon>
        <taxon>Aquificia</taxon>
        <taxon>Aquificales</taxon>
        <taxon>Hydrogenothermaceae</taxon>
        <taxon>Persephonella</taxon>
    </lineage>
</organism>
<dbReference type="CDD" id="cd00291">
    <property type="entry name" value="SirA_YedF_YeeD"/>
    <property type="match status" value="1"/>
</dbReference>
<sequence length="80" mass="9213">MAEVKADRELDLKGEVCPFTFVKSKLILEQMEPGQVLKVILDYKPSVENVPKSMREEGQEILDIKQIGDNLWEVVIRKVK</sequence>
<name>A0A285NPW5_9AQUI</name>
<dbReference type="SUPFAM" id="SSF64307">
    <property type="entry name" value="SirA-like"/>
    <property type="match status" value="1"/>
</dbReference>
<gene>
    <name evidence="3" type="ORF">SAMN06265182_1604</name>
</gene>
<dbReference type="Proteomes" id="UP000219036">
    <property type="component" value="Unassembled WGS sequence"/>
</dbReference>
<dbReference type="PANTHER" id="PTHR33279:SF19">
    <property type="entry name" value="SSL1707 PROTEIN"/>
    <property type="match status" value="1"/>
</dbReference>
<dbReference type="EMBL" id="OBEI01000007">
    <property type="protein sequence ID" value="SNZ09671.1"/>
    <property type="molecule type" value="Genomic_DNA"/>
</dbReference>
<dbReference type="RefSeq" id="WP_097000764.1">
    <property type="nucleotide sequence ID" value="NZ_OBEI01000007.1"/>
</dbReference>
<evidence type="ECO:0000313" key="4">
    <source>
        <dbReference type="Proteomes" id="UP000219036"/>
    </source>
</evidence>
<comment type="similarity">
    <text evidence="1">Belongs to the sulfur carrier protein TusA family.</text>
</comment>
<dbReference type="AlphaFoldDB" id="A0A285NPW5"/>
<dbReference type="PANTHER" id="PTHR33279">
    <property type="entry name" value="SULFUR CARRIER PROTEIN YEDF-RELATED"/>
    <property type="match status" value="1"/>
</dbReference>
<dbReference type="Pfam" id="PF01206">
    <property type="entry name" value="TusA"/>
    <property type="match status" value="1"/>
</dbReference>
<feature type="domain" description="UPF0033" evidence="2">
    <location>
        <begin position="10"/>
        <end position="34"/>
    </location>
</feature>
<dbReference type="GO" id="GO:0016740">
    <property type="term" value="F:transferase activity"/>
    <property type="evidence" value="ECO:0007669"/>
    <property type="project" value="UniProtKB-KW"/>
</dbReference>
<protein>
    <submittedName>
        <fullName evidence="3">TusA-related sulfurtransferase</fullName>
    </submittedName>
</protein>
<evidence type="ECO:0000256" key="1">
    <source>
        <dbReference type="ARBA" id="ARBA00008984"/>
    </source>
</evidence>
<accession>A0A285NPW5</accession>